<sequence length="84" mass="9557">MARWRVKWPDDKIVWSQIVPTRAWRGARSAVAVNNIRKNVNRAMAKYAASSGIAVVKHDDITYGCTERTVYLSDTGIDIFNLNF</sequence>
<dbReference type="OrthoDB" id="9941165at2759"/>
<gene>
    <name evidence="1" type="ORF">GDO86_007303</name>
</gene>
<accession>A0A8T2J195</accession>
<dbReference type="AlphaFoldDB" id="A0A8T2J195"/>
<proteinExistence type="predicted"/>
<name>A0A8T2J195_9PIPI</name>
<comment type="caution">
    <text evidence="1">The sequence shown here is derived from an EMBL/GenBank/DDBJ whole genome shotgun (WGS) entry which is preliminary data.</text>
</comment>
<reference evidence="1" key="1">
    <citation type="thesis" date="2020" institute="ProQuest LLC" country="789 East Eisenhower Parkway, Ann Arbor, MI, USA">
        <title>Comparative Genomics and Chromosome Evolution.</title>
        <authorList>
            <person name="Mudd A.B."/>
        </authorList>
    </citation>
    <scope>NUCLEOTIDE SEQUENCE</scope>
    <source>
        <strain evidence="1">Female2</strain>
        <tissue evidence="1">Blood</tissue>
    </source>
</reference>
<organism evidence="1 2">
    <name type="scientific">Hymenochirus boettgeri</name>
    <name type="common">Congo dwarf clawed frog</name>
    <dbReference type="NCBI Taxonomy" id="247094"/>
    <lineage>
        <taxon>Eukaryota</taxon>
        <taxon>Metazoa</taxon>
        <taxon>Chordata</taxon>
        <taxon>Craniata</taxon>
        <taxon>Vertebrata</taxon>
        <taxon>Euteleostomi</taxon>
        <taxon>Amphibia</taxon>
        <taxon>Batrachia</taxon>
        <taxon>Anura</taxon>
        <taxon>Pipoidea</taxon>
        <taxon>Pipidae</taxon>
        <taxon>Pipinae</taxon>
        <taxon>Hymenochirus</taxon>
    </lineage>
</organism>
<protein>
    <submittedName>
        <fullName evidence="1">Uncharacterized protein</fullName>
    </submittedName>
</protein>
<evidence type="ECO:0000313" key="2">
    <source>
        <dbReference type="Proteomes" id="UP000812440"/>
    </source>
</evidence>
<evidence type="ECO:0000313" key="1">
    <source>
        <dbReference type="EMBL" id="KAG8436146.1"/>
    </source>
</evidence>
<dbReference type="Proteomes" id="UP000812440">
    <property type="component" value="Chromosome 4"/>
</dbReference>
<keyword evidence="2" id="KW-1185">Reference proteome</keyword>
<dbReference type="EMBL" id="JAACNH010000007">
    <property type="protein sequence ID" value="KAG8436146.1"/>
    <property type="molecule type" value="Genomic_DNA"/>
</dbReference>